<dbReference type="PANTHER" id="PTHR37418">
    <property type="entry name" value="3-KETO-5-AMINOHEXANOATE CLEAVAGE ENZYME-RELATED"/>
    <property type="match status" value="1"/>
</dbReference>
<dbReference type="Gene3D" id="3.20.20.70">
    <property type="entry name" value="Aldolase class I"/>
    <property type="match status" value="1"/>
</dbReference>
<dbReference type="GO" id="GO:0043720">
    <property type="term" value="F:3-keto-5-aminohexanoate cleavage activity"/>
    <property type="evidence" value="ECO:0007669"/>
    <property type="project" value="InterPro"/>
</dbReference>
<keyword evidence="6" id="KW-1185">Reference proteome</keyword>
<protein>
    <submittedName>
        <fullName evidence="5">Uncharacterized protein (DUF849 family)</fullName>
    </submittedName>
</protein>
<evidence type="ECO:0000313" key="5">
    <source>
        <dbReference type="EMBL" id="RBP08159.1"/>
    </source>
</evidence>
<accession>A0A366F333</accession>
<evidence type="ECO:0000313" key="6">
    <source>
        <dbReference type="Proteomes" id="UP000253529"/>
    </source>
</evidence>
<comment type="cofactor">
    <cofactor evidence="1">
        <name>Zn(2+)</name>
        <dbReference type="ChEBI" id="CHEBI:29105"/>
    </cofactor>
</comment>
<dbReference type="RefSeq" id="WP_113891200.1">
    <property type="nucleotide sequence ID" value="NZ_QNRK01000026.1"/>
</dbReference>
<comment type="caution">
    <text evidence="5">The sequence shown here is derived from an EMBL/GenBank/DDBJ whole genome shotgun (WGS) entry which is preliminary data.</text>
</comment>
<dbReference type="GO" id="GO:0046872">
    <property type="term" value="F:metal ion binding"/>
    <property type="evidence" value="ECO:0007669"/>
    <property type="project" value="UniProtKB-KW"/>
</dbReference>
<evidence type="ECO:0000256" key="2">
    <source>
        <dbReference type="ARBA" id="ARBA00022679"/>
    </source>
</evidence>
<name>A0A366F333_9HYPH</name>
<evidence type="ECO:0000256" key="4">
    <source>
        <dbReference type="ARBA" id="ARBA00022833"/>
    </source>
</evidence>
<keyword evidence="3" id="KW-0479">Metal-binding</keyword>
<dbReference type="Pfam" id="PF05853">
    <property type="entry name" value="BKACE"/>
    <property type="match status" value="1"/>
</dbReference>
<evidence type="ECO:0000256" key="1">
    <source>
        <dbReference type="ARBA" id="ARBA00001947"/>
    </source>
</evidence>
<dbReference type="PANTHER" id="PTHR37418:SF2">
    <property type="entry name" value="3-KETO-5-AMINOHEXANOATE CLEAVAGE ENZYME"/>
    <property type="match status" value="1"/>
</dbReference>
<evidence type="ECO:0000256" key="3">
    <source>
        <dbReference type="ARBA" id="ARBA00022723"/>
    </source>
</evidence>
<dbReference type="InterPro" id="IPR013785">
    <property type="entry name" value="Aldolase_TIM"/>
</dbReference>
<proteinExistence type="predicted"/>
<dbReference type="EMBL" id="QNRK01000026">
    <property type="protein sequence ID" value="RBP08159.1"/>
    <property type="molecule type" value="Genomic_DNA"/>
</dbReference>
<gene>
    <name evidence="5" type="ORF">DFR50_1264</name>
</gene>
<dbReference type="InterPro" id="IPR008567">
    <property type="entry name" value="BKACE"/>
</dbReference>
<dbReference type="Proteomes" id="UP000253529">
    <property type="component" value="Unassembled WGS sequence"/>
</dbReference>
<organism evidence="5 6">
    <name type="scientific">Roseiarcus fermentans</name>
    <dbReference type="NCBI Taxonomy" id="1473586"/>
    <lineage>
        <taxon>Bacteria</taxon>
        <taxon>Pseudomonadati</taxon>
        <taxon>Pseudomonadota</taxon>
        <taxon>Alphaproteobacteria</taxon>
        <taxon>Hyphomicrobiales</taxon>
        <taxon>Roseiarcaceae</taxon>
        <taxon>Roseiarcus</taxon>
    </lineage>
</organism>
<dbReference type="AlphaFoldDB" id="A0A366F333"/>
<sequence length="328" mass="35599">MSNIFDIAQGDRRPTQGRRKVVITCAVTGSAHTPSMSEYLPVTPAQIAAQAIEAARAGAAVLHLHARNPDGSPTPDPAVFREFVPQIAAETDAILNFTTGGGGAPMTLEERLAYPLKARPELCSLNMGSMNFAFHKAARGVVGWKHAWEKPYVEGSDDRVFKNTFRDIKAILGELGDQRGARFEFECYDVGHLHNLAHCVEEGLVRGPLFIQCALGVLGGLGPEPESLFLMRSAADRLFGRRNYEFSVLGAGRHQMSLVTMGAIMGGHVRVGLEDSLFLSRGLLAPSCAAQVLKIRRILEELSLDIATPAEAREILQTKGADKVNFHD</sequence>
<keyword evidence="4" id="KW-0862">Zinc</keyword>
<keyword evidence="2" id="KW-0808">Transferase</keyword>
<dbReference type="OrthoDB" id="9805277at2"/>
<reference evidence="5 6" key="1">
    <citation type="submission" date="2018-06" db="EMBL/GenBank/DDBJ databases">
        <title>Genomic Encyclopedia of Type Strains, Phase IV (KMG-IV): sequencing the most valuable type-strain genomes for metagenomic binning, comparative biology and taxonomic classification.</title>
        <authorList>
            <person name="Goeker M."/>
        </authorList>
    </citation>
    <scope>NUCLEOTIDE SEQUENCE [LARGE SCALE GENOMIC DNA]</scope>
    <source>
        <strain evidence="5 6">DSM 24875</strain>
    </source>
</reference>